<protein>
    <submittedName>
        <fullName evidence="1">Uncharacterized protein</fullName>
    </submittedName>
</protein>
<name>A0A087UW98_STEMI</name>
<dbReference type="EMBL" id="KK121965">
    <property type="protein sequence ID" value="KFM81637.1"/>
    <property type="molecule type" value="Genomic_DNA"/>
</dbReference>
<gene>
    <name evidence="1" type="ORF">X975_06609</name>
</gene>
<evidence type="ECO:0000313" key="2">
    <source>
        <dbReference type="Proteomes" id="UP000054359"/>
    </source>
</evidence>
<feature type="non-terminal residue" evidence="1">
    <location>
        <position position="68"/>
    </location>
</feature>
<evidence type="ECO:0000313" key="1">
    <source>
        <dbReference type="EMBL" id="KFM81637.1"/>
    </source>
</evidence>
<keyword evidence="2" id="KW-1185">Reference proteome</keyword>
<dbReference type="Proteomes" id="UP000054359">
    <property type="component" value="Unassembled WGS sequence"/>
</dbReference>
<reference evidence="1 2" key="1">
    <citation type="submission" date="2013-11" db="EMBL/GenBank/DDBJ databases">
        <title>Genome sequencing of Stegodyphus mimosarum.</title>
        <authorList>
            <person name="Bechsgaard J."/>
        </authorList>
    </citation>
    <scope>NUCLEOTIDE SEQUENCE [LARGE SCALE GENOMIC DNA]</scope>
</reference>
<dbReference type="AlphaFoldDB" id="A0A087UW98"/>
<accession>A0A087UW98</accession>
<proteinExistence type="predicted"/>
<sequence length="68" mass="7946">MVIIYYVSHFINHKTELTLSSSFLASWDVILTPLNATFICGAVRLNFTSFDFLRENQRHEKAKKESYC</sequence>
<organism evidence="1 2">
    <name type="scientific">Stegodyphus mimosarum</name>
    <name type="common">African social velvet spider</name>
    <dbReference type="NCBI Taxonomy" id="407821"/>
    <lineage>
        <taxon>Eukaryota</taxon>
        <taxon>Metazoa</taxon>
        <taxon>Ecdysozoa</taxon>
        <taxon>Arthropoda</taxon>
        <taxon>Chelicerata</taxon>
        <taxon>Arachnida</taxon>
        <taxon>Araneae</taxon>
        <taxon>Araneomorphae</taxon>
        <taxon>Entelegynae</taxon>
        <taxon>Eresoidea</taxon>
        <taxon>Eresidae</taxon>
        <taxon>Stegodyphus</taxon>
    </lineage>
</organism>